<evidence type="ECO:0000313" key="2">
    <source>
        <dbReference type="EMBL" id="GAA0167001.1"/>
    </source>
</evidence>
<reference evidence="2 3" key="1">
    <citation type="submission" date="2024-01" db="EMBL/GenBank/DDBJ databases">
        <title>The complete chloroplast genome sequence of Lithospermum erythrorhizon: insights into the phylogenetic relationship among Boraginaceae species and the maternal lineages of purple gromwells.</title>
        <authorList>
            <person name="Okada T."/>
            <person name="Watanabe K."/>
        </authorList>
    </citation>
    <scope>NUCLEOTIDE SEQUENCE [LARGE SCALE GENOMIC DNA]</scope>
</reference>
<feature type="region of interest" description="Disordered" evidence="1">
    <location>
        <begin position="44"/>
        <end position="70"/>
    </location>
</feature>
<protein>
    <submittedName>
        <fullName evidence="2">Uncharacterized protein</fullName>
    </submittedName>
</protein>
<keyword evidence="3" id="KW-1185">Reference proteome</keyword>
<proteinExistence type="predicted"/>
<name>A0AAV3QVG8_LITER</name>
<dbReference type="AlphaFoldDB" id="A0AAV3QVG8"/>
<gene>
    <name evidence="2" type="ORF">LIER_22030</name>
</gene>
<evidence type="ECO:0000256" key="1">
    <source>
        <dbReference type="SAM" id="MobiDB-lite"/>
    </source>
</evidence>
<comment type="caution">
    <text evidence="2">The sequence shown here is derived from an EMBL/GenBank/DDBJ whole genome shotgun (WGS) entry which is preliminary data.</text>
</comment>
<sequence length="107" mass="12494">MQDHGVDDVAVLLRTPPPDLIQDPVVWEKYATYWCQDEQRVIPTHNRQNRMTPVSGPDGKPAGHSLRSNNLHERMRKRFSALNIHIGLNKRRTWRQKNRQGTSTTRD</sequence>
<accession>A0AAV3QVG8</accession>
<organism evidence="2 3">
    <name type="scientific">Lithospermum erythrorhizon</name>
    <name type="common">Purple gromwell</name>
    <name type="synonym">Lithospermum officinale var. erythrorhizon</name>
    <dbReference type="NCBI Taxonomy" id="34254"/>
    <lineage>
        <taxon>Eukaryota</taxon>
        <taxon>Viridiplantae</taxon>
        <taxon>Streptophyta</taxon>
        <taxon>Embryophyta</taxon>
        <taxon>Tracheophyta</taxon>
        <taxon>Spermatophyta</taxon>
        <taxon>Magnoliopsida</taxon>
        <taxon>eudicotyledons</taxon>
        <taxon>Gunneridae</taxon>
        <taxon>Pentapetalae</taxon>
        <taxon>asterids</taxon>
        <taxon>lamiids</taxon>
        <taxon>Boraginales</taxon>
        <taxon>Boraginaceae</taxon>
        <taxon>Boraginoideae</taxon>
        <taxon>Lithospermeae</taxon>
        <taxon>Lithospermum</taxon>
    </lineage>
</organism>
<dbReference type="EMBL" id="BAABME010005929">
    <property type="protein sequence ID" value="GAA0167001.1"/>
    <property type="molecule type" value="Genomic_DNA"/>
</dbReference>
<dbReference type="Proteomes" id="UP001454036">
    <property type="component" value="Unassembled WGS sequence"/>
</dbReference>
<evidence type="ECO:0000313" key="3">
    <source>
        <dbReference type="Proteomes" id="UP001454036"/>
    </source>
</evidence>